<comment type="caution">
    <text evidence="1">The sequence shown here is derived from an EMBL/GenBank/DDBJ whole genome shotgun (WGS) entry which is preliminary data.</text>
</comment>
<proteinExistence type="predicted"/>
<evidence type="ECO:0000313" key="2">
    <source>
        <dbReference type="Proteomes" id="UP001060085"/>
    </source>
</evidence>
<name>A0ACC0A199_CATRO</name>
<sequence length="125" mass="14648">MTYRLKILIHFMMVDTNEDNKLKVEEEEVYEEEDIMDHKKSWIEKSEDDCQEGIVDKEESSADQEIKVKARGGNVVNGMVILMEEALKNHKGFEGFEDQEKVFKFLSIYTIRKDHSRKQIGCENG</sequence>
<accession>A0ACC0A199</accession>
<protein>
    <submittedName>
        <fullName evidence="1">Uncharacterized protein</fullName>
    </submittedName>
</protein>
<reference evidence="2" key="1">
    <citation type="journal article" date="2023" name="Nat. Plants">
        <title>Single-cell RNA sequencing provides a high-resolution roadmap for understanding the multicellular compartmentation of specialized metabolism.</title>
        <authorList>
            <person name="Sun S."/>
            <person name="Shen X."/>
            <person name="Li Y."/>
            <person name="Li Y."/>
            <person name="Wang S."/>
            <person name="Li R."/>
            <person name="Zhang H."/>
            <person name="Shen G."/>
            <person name="Guo B."/>
            <person name="Wei J."/>
            <person name="Xu J."/>
            <person name="St-Pierre B."/>
            <person name="Chen S."/>
            <person name="Sun C."/>
        </authorList>
    </citation>
    <scope>NUCLEOTIDE SEQUENCE [LARGE SCALE GENOMIC DNA]</scope>
</reference>
<keyword evidence="2" id="KW-1185">Reference proteome</keyword>
<dbReference type="Proteomes" id="UP001060085">
    <property type="component" value="Linkage Group LG07"/>
</dbReference>
<organism evidence="1 2">
    <name type="scientific">Catharanthus roseus</name>
    <name type="common">Madagascar periwinkle</name>
    <name type="synonym">Vinca rosea</name>
    <dbReference type="NCBI Taxonomy" id="4058"/>
    <lineage>
        <taxon>Eukaryota</taxon>
        <taxon>Viridiplantae</taxon>
        <taxon>Streptophyta</taxon>
        <taxon>Embryophyta</taxon>
        <taxon>Tracheophyta</taxon>
        <taxon>Spermatophyta</taxon>
        <taxon>Magnoliopsida</taxon>
        <taxon>eudicotyledons</taxon>
        <taxon>Gunneridae</taxon>
        <taxon>Pentapetalae</taxon>
        <taxon>asterids</taxon>
        <taxon>lamiids</taxon>
        <taxon>Gentianales</taxon>
        <taxon>Apocynaceae</taxon>
        <taxon>Rauvolfioideae</taxon>
        <taxon>Vinceae</taxon>
        <taxon>Catharanthinae</taxon>
        <taxon>Catharanthus</taxon>
    </lineage>
</organism>
<evidence type="ECO:0000313" key="1">
    <source>
        <dbReference type="EMBL" id="KAI5653732.1"/>
    </source>
</evidence>
<dbReference type="EMBL" id="CM044707">
    <property type="protein sequence ID" value="KAI5653732.1"/>
    <property type="molecule type" value="Genomic_DNA"/>
</dbReference>
<gene>
    <name evidence="1" type="ORF">M9H77_30919</name>
</gene>